<protein>
    <submittedName>
        <fullName evidence="2">Uncharacterized protein</fullName>
    </submittedName>
</protein>
<dbReference type="AlphaFoldDB" id="A0A4V2Y7P0"/>
<evidence type="ECO:0000256" key="1">
    <source>
        <dbReference type="SAM" id="Phobius"/>
    </source>
</evidence>
<keyword evidence="3" id="KW-1185">Reference proteome</keyword>
<proteinExistence type="predicted"/>
<keyword evidence="1" id="KW-0472">Membrane</keyword>
<dbReference type="Proteomes" id="UP000294744">
    <property type="component" value="Unassembled WGS sequence"/>
</dbReference>
<dbReference type="RefSeq" id="WP_132622708.1">
    <property type="nucleotide sequence ID" value="NZ_SMKV01000012.1"/>
</dbReference>
<organism evidence="2 3">
    <name type="scientific">Saccharopolyspora aridisoli</name>
    <dbReference type="NCBI Taxonomy" id="2530385"/>
    <lineage>
        <taxon>Bacteria</taxon>
        <taxon>Bacillati</taxon>
        <taxon>Actinomycetota</taxon>
        <taxon>Actinomycetes</taxon>
        <taxon>Pseudonocardiales</taxon>
        <taxon>Pseudonocardiaceae</taxon>
        <taxon>Saccharopolyspora</taxon>
    </lineage>
</organism>
<dbReference type="EMBL" id="SMKV01000012">
    <property type="protein sequence ID" value="TDC92835.1"/>
    <property type="molecule type" value="Genomic_DNA"/>
</dbReference>
<keyword evidence="1" id="KW-1133">Transmembrane helix</keyword>
<evidence type="ECO:0000313" key="2">
    <source>
        <dbReference type="EMBL" id="TDC92835.1"/>
    </source>
</evidence>
<keyword evidence="1" id="KW-0812">Transmembrane</keyword>
<reference evidence="2 3" key="1">
    <citation type="submission" date="2019-03" db="EMBL/GenBank/DDBJ databases">
        <title>Draft genome sequences of novel Actinobacteria.</title>
        <authorList>
            <person name="Sahin N."/>
            <person name="Ay H."/>
            <person name="Saygin H."/>
        </authorList>
    </citation>
    <scope>NUCLEOTIDE SEQUENCE [LARGE SCALE GENOMIC DNA]</scope>
    <source>
        <strain evidence="2 3">16K404</strain>
    </source>
</reference>
<evidence type="ECO:0000313" key="3">
    <source>
        <dbReference type="Proteomes" id="UP000294744"/>
    </source>
</evidence>
<feature type="transmembrane region" description="Helical" evidence="1">
    <location>
        <begin position="27"/>
        <end position="48"/>
    </location>
</feature>
<feature type="transmembrane region" description="Helical" evidence="1">
    <location>
        <begin position="54"/>
        <end position="73"/>
    </location>
</feature>
<accession>A0A4V2Y7P0</accession>
<dbReference type="OrthoDB" id="3285778at2"/>
<sequence>MAEGNVDEVERFDDYALRQARRRTSRVRALMLDTLAGCSVSIAGSLVLAAPGDFATVLVGTVLIGLAAASARVTRPG</sequence>
<comment type="caution">
    <text evidence="2">The sequence shown here is derived from an EMBL/GenBank/DDBJ whole genome shotgun (WGS) entry which is preliminary data.</text>
</comment>
<gene>
    <name evidence="2" type="ORF">E1161_12110</name>
</gene>
<name>A0A4V2Y7P0_9PSEU</name>